<gene>
    <name evidence="1" type="ORF">SEV965_LOCUS15395</name>
</gene>
<accession>A0A814NHW6</accession>
<reference evidence="1" key="1">
    <citation type="submission" date="2021-02" db="EMBL/GenBank/DDBJ databases">
        <authorList>
            <person name="Nowell W R."/>
        </authorList>
    </citation>
    <scope>NUCLEOTIDE SEQUENCE</scope>
</reference>
<organism evidence="1 2">
    <name type="scientific">Rotaria sordida</name>
    <dbReference type="NCBI Taxonomy" id="392033"/>
    <lineage>
        <taxon>Eukaryota</taxon>
        <taxon>Metazoa</taxon>
        <taxon>Spiralia</taxon>
        <taxon>Gnathifera</taxon>
        <taxon>Rotifera</taxon>
        <taxon>Eurotatoria</taxon>
        <taxon>Bdelloidea</taxon>
        <taxon>Philodinida</taxon>
        <taxon>Philodinidae</taxon>
        <taxon>Rotaria</taxon>
    </lineage>
</organism>
<sequence length="286" mass="33707">MSNIESSGQTRTFYKEIDEMKDEKLWENLDIVFCREAMEFPDNKIYATIKIEPESARRLIEKFFLIVNKCYQVEFDSSYQYISASGFDVIKQEKQIDVKIQAIPLNKDWRIKESKSCSFFFNGQIFALSPIIRFDPNKNDPSTFNVIIKWYHIGDRYAQKYIVCLDEKEIHYINQSSIHQEMLICIHYLKPGEKHTVQIIATLKNGRVTYSSDLINFTVPNEKTHLQNHELINIYDEPVPSHLLGVIVKDEDMKKTASGPERNRFKERALELLRLLQKQTEARRKL</sequence>
<name>A0A814NHW6_9BILA</name>
<dbReference type="EMBL" id="CAJNOU010000801">
    <property type="protein sequence ID" value="CAF1091653.1"/>
    <property type="molecule type" value="Genomic_DNA"/>
</dbReference>
<evidence type="ECO:0000313" key="2">
    <source>
        <dbReference type="Proteomes" id="UP000663889"/>
    </source>
</evidence>
<comment type="caution">
    <text evidence="1">The sequence shown here is derived from an EMBL/GenBank/DDBJ whole genome shotgun (WGS) entry which is preliminary data.</text>
</comment>
<protein>
    <submittedName>
        <fullName evidence="1">Uncharacterized protein</fullName>
    </submittedName>
</protein>
<dbReference type="Proteomes" id="UP000663889">
    <property type="component" value="Unassembled WGS sequence"/>
</dbReference>
<evidence type="ECO:0000313" key="1">
    <source>
        <dbReference type="EMBL" id="CAF1091653.1"/>
    </source>
</evidence>
<dbReference type="AlphaFoldDB" id="A0A814NHW6"/>
<proteinExistence type="predicted"/>